<sequence>MVSDLLHHLDTRKSMESSGIHPRVPMELVEMLIEPLPIIHHSSWLLWEVLIDWTLASVMSIYKKDQKKDLGNYRSVSLTSVPGKVMEHIILSIITWHMQNNQKGRYCLTKLISFNGNSTHLLDEGKVLDIVYLDFSKSFDTVSHSIVLEKLAAWDLHRSTDCWVENCLDGQVCTVVVNGITSRWWAVSSGVPEGSVLGLVQFSIFLNDLDSGIKCT</sequence>
<dbReference type="InterPro" id="IPR000477">
    <property type="entry name" value="RT_dom"/>
</dbReference>
<dbReference type="PROSITE" id="PS50878">
    <property type="entry name" value="RT_POL"/>
    <property type="match status" value="1"/>
</dbReference>
<reference evidence="2" key="1">
    <citation type="submission" date="2019-10" db="EMBL/GenBank/DDBJ databases">
        <authorList>
            <person name="Soares A.E.R."/>
            <person name="Aleixo A."/>
            <person name="Schneider P."/>
            <person name="Miyaki C.Y."/>
            <person name="Schneider M.P."/>
            <person name="Mello C."/>
            <person name="Vasconcelos A.T.R."/>
        </authorList>
    </citation>
    <scope>NUCLEOTIDE SEQUENCE</scope>
    <source>
        <tissue evidence="2">Muscle</tissue>
    </source>
</reference>
<gene>
    <name evidence="2" type="ORF">WISP_60512</name>
</gene>
<name>A0ABQ9DGR7_9PASS</name>
<dbReference type="PANTHER" id="PTHR33332">
    <property type="entry name" value="REVERSE TRANSCRIPTASE DOMAIN-CONTAINING PROTEIN"/>
    <property type="match status" value="1"/>
</dbReference>
<evidence type="ECO:0000313" key="2">
    <source>
        <dbReference type="EMBL" id="KAJ7418177.1"/>
    </source>
</evidence>
<keyword evidence="3" id="KW-1185">Reference proteome</keyword>
<protein>
    <submittedName>
        <fullName evidence="2">RNA-directed DNA polymerase from mobile element jockey-like protein</fullName>
    </submittedName>
</protein>
<accession>A0ABQ9DGR7</accession>
<organism evidence="2 3">
    <name type="scientific">Willisornis vidua</name>
    <name type="common">Xingu scale-backed antbird</name>
    <dbReference type="NCBI Taxonomy" id="1566151"/>
    <lineage>
        <taxon>Eukaryota</taxon>
        <taxon>Metazoa</taxon>
        <taxon>Chordata</taxon>
        <taxon>Craniata</taxon>
        <taxon>Vertebrata</taxon>
        <taxon>Euteleostomi</taxon>
        <taxon>Archelosauria</taxon>
        <taxon>Archosauria</taxon>
        <taxon>Dinosauria</taxon>
        <taxon>Saurischia</taxon>
        <taxon>Theropoda</taxon>
        <taxon>Coelurosauria</taxon>
        <taxon>Aves</taxon>
        <taxon>Neognathae</taxon>
        <taxon>Neoaves</taxon>
        <taxon>Telluraves</taxon>
        <taxon>Australaves</taxon>
        <taxon>Passeriformes</taxon>
        <taxon>Thamnophilidae</taxon>
        <taxon>Willisornis</taxon>
    </lineage>
</organism>
<feature type="domain" description="Reverse transcriptase" evidence="1">
    <location>
        <begin position="42"/>
        <end position="216"/>
    </location>
</feature>
<dbReference type="Proteomes" id="UP001145742">
    <property type="component" value="Unassembled WGS sequence"/>
</dbReference>
<dbReference type="Pfam" id="PF00078">
    <property type="entry name" value="RVT_1"/>
    <property type="match status" value="1"/>
</dbReference>
<proteinExistence type="predicted"/>
<dbReference type="SUPFAM" id="SSF56672">
    <property type="entry name" value="DNA/RNA polymerases"/>
    <property type="match status" value="1"/>
</dbReference>
<dbReference type="EMBL" id="WHWB01033692">
    <property type="protein sequence ID" value="KAJ7418177.1"/>
    <property type="molecule type" value="Genomic_DNA"/>
</dbReference>
<evidence type="ECO:0000313" key="3">
    <source>
        <dbReference type="Proteomes" id="UP001145742"/>
    </source>
</evidence>
<dbReference type="InterPro" id="IPR043502">
    <property type="entry name" value="DNA/RNA_pol_sf"/>
</dbReference>
<comment type="caution">
    <text evidence="2">The sequence shown here is derived from an EMBL/GenBank/DDBJ whole genome shotgun (WGS) entry which is preliminary data.</text>
</comment>
<evidence type="ECO:0000259" key="1">
    <source>
        <dbReference type="PROSITE" id="PS50878"/>
    </source>
</evidence>